<dbReference type="EMBL" id="CM002803">
    <property type="protein sequence ID" value="KEI67469.1"/>
    <property type="molecule type" value="Genomic_DNA"/>
</dbReference>
<keyword evidence="2" id="KW-1185">Reference proteome</keyword>
<dbReference type="Proteomes" id="UP000027395">
    <property type="component" value="Chromosome"/>
</dbReference>
<name>A0A073CGP1_PLAA1</name>
<sequence length="529" mass="61214">MSKDLFAREALTQIPKILTLLDRNPHSPTYGCFDRNFWHYKTKDFANGRMQELVLPLALVYDLPISDNPYYQQPAIKTWVESGIIYQTNNVYNDGFCDQNFPLEHSTNATAFSLFAGLESYHLLGLMNYEALQCFEHQAQGLAHRKFSQSASQEALILLCLERLGQMLQTSKWHRIKASRLERLLSLQSQEGWFKESDTFDPGYHSLTISFLAQLDDLRSDLRLKESLIKAVELAAYFIHPDGSHGGEYGSLNTYQFFPYGFELVGEWLPDALRINDRFLQGIKNGLSACYGDDYSLGNQVWNYLLTWRDFVPGRPQPLARDVASIWLKEAEILIKRRPHVELYVALNKGGVFKLFRENKLLLSDTHFSLKVRQGRQIKNAVAHLMSAYTIHVEQDDILIEGGLSWVKSNQLSSFKLVLMRVLMLILGRFFSKQIQRLNSSKIVLGKQDTPFRFTRRFRWEKNQWQIIDELYADSWRGVISAGIGCDQTSMDIPLSRTFQRGQLQPWLDVTDEIRKLTPGQCLKLERRF</sequence>
<reference evidence="1 2" key="1">
    <citation type="journal article" date="2014" name="Appl. Environ. Microbiol.">
        <title>Elucidation of insertion elements encoded on plasmids and in vitro construction of shuttle vectors from the toxic cyanobacterium Planktothrix.</title>
        <authorList>
            <person name="Christiansen G."/>
            <person name="Goesmann A."/>
            <person name="Kurmayer R."/>
        </authorList>
    </citation>
    <scope>NUCLEOTIDE SEQUENCE [LARGE SCALE GENOMIC DNA]</scope>
    <source>
        <strain evidence="1 2">NIVA-CYA 126/8</strain>
    </source>
</reference>
<dbReference type="AlphaFoldDB" id="A0A073CGP1"/>
<organism evidence="1 2">
    <name type="scientific">Planktothrix agardhii (strain NIVA-CYA 126/8)</name>
    <dbReference type="NCBI Taxonomy" id="388467"/>
    <lineage>
        <taxon>Bacteria</taxon>
        <taxon>Bacillati</taxon>
        <taxon>Cyanobacteriota</taxon>
        <taxon>Cyanophyceae</taxon>
        <taxon>Oscillatoriophycideae</taxon>
        <taxon>Oscillatoriales</taxon>
        <taxon>Microcoleaceae</taxon>
        <taxon>Planktothrix</taxon>
    </lineage>
</organism>
<dbReference type="RefSeq" id="WP_042154574.1">
    <property type="nucleotide sequence ID" value="NZ_CM002803.1"/>
</dbReference>
<proteinExistence type="predicted"/>
<protein>
    <submittedName>
        <fullName evidence="1">Uncharacterized protein</fullName>
    </submittedName>
</protein>
<gene>
    <name evidence="1" type="ORF">A19Y_2575</name>
</gene>
<dbReference type="STRING" id="388467.A19Y_2575"/>
<accession>A0A073CGP1</accession>
<evidence type="ECO:0000313" key="2">
    <source>
        <dbReference type="Proteomes" id="UP000027395"/>
    </source>
</evidence>
<dbReference type="PATRIC" id="fig|388467.6.peg.2518"/>
<evidence type="ECO:0000313" key="1">
    <source>
        <dbReference type="EMBL" id="KEI67469.1"/>
    </source>
</evidence>
<dbReference type="eggNOG" id="COG0451">
    <property type="taxonomic scope" value="Bacteria"/>
</dbReference>
<dbReference type="HOGENOM" id="CLU_504170_0_0_3"/>
<dbReference type="GeneID" id="77288959"/>